<evidence type="ECO:0000313" key="2">
    <source>
        <dbReference type="Proteomes" id="UP000783390"/>
    </source>
</evidence>
<dbReference type="Proteomes" id="UP000783390">
    <property type="component" value="Unassembled WGS sequence"/>
</dbReference>
<evidence type="ECO:0000313" key="1">
    <source>
        <dbReference type="EMBL" id="MBP1888831.1"/>
    </source>
</evidence>
<sequence length="43" mass="5108">MNYREVFISRIRKNSSKSKYTRKSLSSLNLKELKTLSERLSSK</sequence>
<organism evidence="1 2">
    <name type="scientific">Clostridium moniliforme</name>
    <dbReference type="NCBI Taxonomy" id="39489"/>
    <lineage>
        <taxon>Bacteria</taxon>
        <taxon>Bacillati</taxon>
        <taxon>Bacillota</taxon>
        <taxon>Clostridia</taxon>
        <taxon>Eubacteriales</taxon>
        <taxon>Clostridiaceae</taxon>
        <taxon>Clostridium</taxon>
    </lineage>
</organism>
<keyword evidence="2" id="KW-1185">Reference proteome</keyword>
<gene>
    <name evidence="1" type="ORF">J2Z53_000410</name>
</gene>
<reference evidence="1 2" key="1">
    <citation type="submission" date="2021-03" db="EMBL/GenBank/DDBJ databases">
        <title>Genomic Encyclopedia of Type Strains, Phase IV (KMG-IV): sequencing the most valuable type-strain genomes for metagenomic binning, comparative biology and taxonomic classification.</title>
        <authorList>
            <person name="Goeker M."/>
        </authorList>
    </citation>
    <scope>NUCLEOTIDE SEQUENCE [LARGE SCALE GENOMIC DNA]</scope>
    <source>
        <strain evidence="1 2">DSM 3984</strain>
    </source>
</reference>
<protein>
    <submittedName>
        <fullName evidence="1">Uncharacterized protein</fullName>
    </submittedName>
</protein>
<name>A0ABS4EXW2_9CLOT</name>
<proteinExistence type="predicted"/>
<dbReference type="EMBL" id="JAGGJZ010000001">
    <property type="protein sequence ID" value="MBP1888831.1"/>
    <property type="molecule type" value="Genomic_DNA"/>
</dbReference>
<comment type="caution">
    <text evidence="1">The sequence shown here is derived from an EMBL/GenBank/DDBJ whole genome shotgun (WGS) entry which is preliminary data.</text>
</comment>
<accession>A0ABS4EXW2</accession>
<dbReference type="RefSeq" id="WP_268835743.1">
    <property type="nucleotide sequence ID" value="NZ_JAGGJZ010000001.1"/>
</dbReference>